<accession>A0A8S1IXE7</accession>
<name>A0A8S1IXE7_9CHLO</name>
<keyword evidence="6" id="KW-1185">Reference proteome</keyword>
<dbReference type="GO" id="GO:0005886">
    <property type="term" value="C:plasma membrane"/>
    <property type="evidence" value="ECO:0007669"/>
    <property type="project" value="TreeGrafter"/>
</dbReference>
<organism evidence="5 6">
    <name type="scientific">Ostreobium quekettii</name>
    <dbReference type="NCBI Taxonomy" id="121088"/>
    <lineage>
        <taxon>Eukaryota</taxon>
        <taxon>Viridiplantae</taxon>
        <taxon>Chlorophyta</taxon>
        <taxon>core chlorophytes</taxon>
        <taxon>Ulvophyceae</taxon>
        <taxon>TCBD clade</taxon>
        <taxon>Bryopsidales</taxon>
        <taxon>Ostreobineae</taxon>
        <taxon>Ostreobiaceae</taxon>
        <taxon>Ostreobium</taxon>
    </lineage>
</organism>
<feature type="domain" description="T-SNARE coiled-coil homology" evidence="4">
    <location>
        <begin position="131"/>
        <end position="189"/>
    </location>
</feature>
<proteinExistence type="inferred from homology"/>
<protein>
    <recommendedName>
        <fullName evidence="4">t-SNARE coiled-coil homology domain-containing protein</fullName>
    </recommendedName>
</protein>
<evidence type="ECO:0000256" key="3">
    <source>
        <dbReference type="SAM" id="MobiDB-lite"/>
    </source>
</evidence>
<dbReference type="Gene3D" id="1.20.5.110">
    <property type="match status" value="2"/>
</dbReference>
<comment type="similarity">
    <text evidence="1">Belongs to the SNAP-25 family.</text>
</comment>
<feature type="region of interest" description="Disordered" evidence="3">
    <location>
        <begin position="84"/>
        <end position="104"/>
    </location>
</feature>
<dbReference type="OrthoDB" id="19261at2759"/>
<dbReference type="PANTHER" id="PTHR19305:SF9">
    <property type="entry name" value="SYNAPTOSOMAL-ASSOCIATED PROTEIN 29"/>
    <property type="match status" value="1"/>
</dbReference>
<keyword evidence="2" id="KW-0653">Protein transport</keyword>
<evidence type="ECO:0000256" key="2">
    <source>
        <dbReference type="ARBA" id="ARBA00022927"/>
    </source>
</evidence>
<dbReference type="PANTHER" id="PTHR19305">
    <property type="entry name" value="SYNAPTOSOMAL ASSOCIATED PROTEIN"/>
    <property type="match status" value="1"/>
</dbReference>
<evidence type="ECO:0000256" key="1">
    <source>
        <dbReference type="ARBA" id="ARBA00009480"/>
    </source>
</evidence>
<evidence type="ECO:0000313" key="5">
    <source>
        <dbReference type="EMBL" id="CAD7699870.1"/>
    </source>
</evidence>
<feature type="compositionally biased region" description="Basic and acidic residues" evidence="3">
    <location>
        <begin position="92"/>
        <end position="104"/>
    </location>
</feature>
<keyword evidence="2" id="KW-0813">Transport</keyword>
<dbReference type="CDD" id="cd15841">
    <property type="entry name" value="SNARE_Qc"/>
    <property type="match status" value="1"/>
</dbReference>
<dbReference type="SUPFAM" id="SSF58038">
    <property type="entry name" value="SNARE fusion complex"/>
    <property type="match status" value="2"/>
</dbReference>
<evidence type="ECO:0000313" key="6">
    <source>
        <dbReference type="Proteomes" id="UP000708148"/>
    </source>
</evidence>
<gene>
    <name evidence="5" type="ORF">OSTQU699_LOCUS5229</name>
</gene>
<comment type="caution">
    <text evidence="5">The sequence shown here is derived from an EMBL/GenBank/DDBJ whole genome shotgun (WGS) entry which is preliminary data.</text>
</comment>
<dbReference type="Proteomes" id="UP000708148">
    <property type="component" value="Unassembled WGS sequence"/>
</dbReference>
<dbReference type="GO" id="GO:0015031">
    <property type="term" value="P:protein transport"/>
    <property type="evidence" value="ECO:0007669"/>
    <property type="project" value="UniProtKB-KW"/>
</dbReference>
<dbReference type="InterPro" id="IPR000727">
    <property type="entry name" value="T_SNARE_dom"/>
</dbReference>
<evidence type="ECO:0000259" key="4">
    <source>
        <dbReference type="PROSITE" id="PS50192"/>
    </source>
</evidence>
<dbReference type="PROSITE" id="PS50192">
    <property type="entry name" value="T_SNARE"/>
    <property type="match status" value="1"/>
</dbReference>
<sequence length="204" mass="22363">MHLLVDAMWKQIVNDTKAVQVATLESLKAQGEQMKRIHGNIQNVEDGVDEAEVVLDSMVCCGCFGGKAKARSKAKRTARAFAQTNGSLNSRKPVDNSHKGDNKEMRLYGPKPGTLGAAENGAYADEYGVIQEHREKQDNYLDQISEALDVIKDGAKEMGGEVDNQNKMMDGLENGTVNAQKRVADAQGHKVIRKHAKGLGRRMK</sequence>
<dbReference type="AlphaFoldDB" id="A0A8S1IXE7"/>
<reference evidence="5" key="1">
    <citation type="submission" date="2020-12" db="EMBL/GenBank/DDBJ databases">
        <authorList>
            <person name="Iha C."/>
        </authorList>
    </citation>
    <scope>NUCLEOTIDE SEQUENCE</scope>
</reference>
<dbReference type="EMBL" id="CAJHUC010001128">
    <property type="protein sequence ID" value="CAD7699870.1"/>
    <property type="molecule type" value="Genomic_DNA"/>
</dbReference>